<evidence type="ECO:0000256" key="1">
    <source>
        <dbReference type="SAM" id="Phobius"/>
    </source>
</evidence>
<dbReference type="AlphaFoldDB" id="A0A267MII0"/>
<feature type="transmembrane region" description="Helical" evidence="1">
    <location>
        <begin position="97"/>
        <end position="121"/>
    </location>
</feature>
<dbReference type="InterPro" id="IPR009577">
    <property type="entry name" value="Sm_multidrug_ex"/>
</dbReference>
<name>A0A267MII0_9FIRM</name>
<feature type="transmembrane region" description="Helical" evidence="1">
    <location>
        <begin position="127"/>
        <end position="148"/>
    </location>
</feature>
<keyword evidence="3" id="KW-1185">Reference proteome</keyword>
<dbReference type="EMBL" id="NIBG01000008">
    <property type="protein sequence ID" value="PAB59379.1"/>
    <property type="molecule type" value="Genomic_DNA"/>
</dbReference>
<feature type="transmembrane region" description="Helical" evidence="1">
    <location>
        <begin position="43"/>
        <end position="65"/>
    </location>
</feature>
<reference evidence="2 3" key="1">
    <citation type="submission" date="2017-06" db="EMBL/GenBank/DDBJ databases">
        <title>Draft genome sequence of anaerobic fermentative bacterium Anaeromicrobium sediminis DY2726D isolated from West Pacific Ocean sediments.</title>
        <authorList>
            <person name="Zeng X."/>
        </authorList>
    </citation>
    <scope>NUCLEOTIDE SEQUENCE [LARGE SCALE GENOMIC DNA]</scope>
    <source>
        <strain evidence="2 3">DY2726D</strain>
    </source>
</reference>
<dbReference type="PANTHER" id="PTHR36007:SF2">
    <property type="entry name" value="TRANSPORT PROTEIN-RELATED"/>
    <property type="match status" value="1"/>
</dbReference>
<proteinExistence type="predicted"/>
<dbReference type="OrthoDB" id="360192at2"/>
<evidence type="ECO:0000313" key="3">
    <source>
        <dbReference type="Proteomes" id="UP000216024"/>
    </source>
</evidence>
<accession>A0A267MII0</accession>
<sequence length="155" mass="16859">MTSLLNYMSKEMVVLLVAAMPVMELRGAIPLGISMGVDPIKALIIGMIGSMIPVPFLLVLLEPVFEKLRENDYMKKIVDKIVNRTIKKTSTIHKYKAIGLLLFVAVPIPTTGVWTGAMAASLLKIRFVPALINILIGNTIAALIIAYLSNVVANI</sequence>
<keyword evidence="1" id="KW-0812">Transmembrane</keyword>
<dbReference type="Pfam" id="PF06695">
    <property type="entry name" value="Sm_multidrug_ex"/>
    <property type="match status" value="1"/>
</dbReference>
<keyword evidence="1" id="KW-1133">Transmembrane helix</keyword>
<dbReference type="Proteomes" id="UP000216024">
    <property type="component" value="Unassembled WGS sequence"/>
</dbReference>
<keyword evidence="1" id="KW-0472">Membrane</keyword>
<comment type="caution">
    <text evidence="2">The sequence shown here is derived from an EMBL/GenBank/DDBJ whole genome shotgun (WGS) entry which is preliminary data.</text>
</comment>
<dbReference type="PANTHER" id="PTHR36007">
    <property type="entry name" value="TRANSPORT PROTEIN-RELATED"/>
    <property type="match status" value="1"/>
</dbReference>
<evidence type="ECO:0000313" key="2">
    <source>
        <dbReference type="EMBL" id="PAB59379.1"/>
    </source>
</evidence>
<organism evidence="2 3">
    <name type="scientific">Anaeromicrobium sediminis</name>
    <dbReference type="NCBI Taxonomy" id="1478221"/>
    <lineage>
        <taxon>Bacteria</taxon>
        <taxon>Bacillati</taxon>
        <taxon>Bacillota</taxon>
        <taxon>Clostridia</taxon>
        <taxon>Peptostreptococcales</taxon>
        <taxon>Thermotaleaceae</taxon>
        <taxon>Anaeromicrobium</taxon>
    </lineage>
</organism>
<gene>
    <name evidence="2" type="ORF">CCE28_11000</name>
</gene>
<protein>
    <submittedName>
        <fullName evidence="2">Ligand-binding protein SH3</fullName>
    </submittedName>
</protein>
<dbReference type="RefSeq" id="WP_095133759.1">
    <property type="nucleotide sequence ID" value="NZ_NIBG01000008.1"/>
</dbReference>